<feature type="domain" description="Phospholipase A2-like central" evidence="2">
    <location>
        <begin position="55"/>
        <end position="125"/>
    </location>
</feature>
<evidence type="ECO:0000313" key="3">
    <source>
        <dbReference type="EMBL" id="KFO25568.1"/>
    </source>
</evidence>
<feature type="compositionally biased region" description="Basic residues" evidence="1">
    <location>
        <begin position="253"/>
        <end position="269"/>
    </location>
</feature>
<protein>
    <submittedName>
        <fullName evidence="3">Protein PROCA1</fullName>
    </submittedName>
</protein>
<gene>
    <name evidence="3" type="ORF">H920_13076</name>
</gene>
<dbReference type="GO" id="GO:0050482">
    <property type="term" value="P:arachidonate secretion"/>
    <property type="evidence" value="ECO:0007669"/>
    <property type="project" value="InterPro"/>
</dbReference>
<feature type="compositionally biased region" description="Basic and acidic residues" evidence="1">
    <location>
        <begin position="296"/>
        <end position="315"/>
    </location>
</feature>
<dbReference type="Pfam" id="PF05826">
    <property type="entry name" value="Phospholip_A2_2"/>
    <property type="match status" value="1"/>
</dbReference>
<dbReference type="InterPro" id="IPR016090">
    <property type="entry name" value="PLA2-like_dom"/>
</dbReference>
<proteinExistence type="predicted"/>
<organism evidence="3 4">
    <name type="scientific">Fukomys damarensis</name>
    <name type="common">Damaraland mole rat</name>
    <name type="synonym">Cryptomys damarensis</name>
    <dbReference type="NCBI Taxonomy" id="885580"/>
    <lineage>
        <taxon>Eukaryota</taxon>
        <taxon>Metazoa</taxon>
        <taxon>Chordata</taxon>
        <taxon>Craniata</taxon>
        <taxon>Vertebrata</taxon>
        <taxon>Euteleostomi</taxon>
        <taxon>Mammalia</taxon>
        <taxon>Eutheria</taxon>
        <taxon>Euarchontoglires</taxon>
        <taxon>Glires</taxon>
        <taxon>Rodentia</taxon>
        <taxon>Hystricomorpha</taxon>
        <taxon>Bathyergidae</taxon>
        <taxon>Fukomys</taxon>
    </lineage>
</organism>
<feature type="compositionally biased region" description="Basic and acidic residues" evidence="1">
    <location>
        <begin position="237"/>
        <end position="252"/>
    </location>
</feature>
<dbReference type="Proteomes" id="UP000028990">
    <property type="component" value="Unassembled WGS sequence"/>
</dbReference>
<feature type="region of interest" description="Disordered" evidence="1">
    <location>
        <begin position="159"/>
        <end position="365"/>
    </location>
</feature>
<evidence type="ECO:0000313" key="4">
    <source>
        <dbReference type="Proteomes" id="UP000028990"/>
    </source>
</evidence>
<dbReference type="InterPro" id="IPR036444">
    <property type="entry name" value="PLipase_A2_dom_sf"/>
</dbReference>
<dbReference type="STRING" id="885580.ENSFDAP00000000419"/>
<dbReference type="AlphaFoldDB" id="A0A091D4Y9"/>
<sequence length="365" mass="41015">MGRELLLPLPLPLCTFSDINRLPSWERRHPLPGVAPSTDASTFLEGECKESDGWKHKQCSGHIIHPFSDCGHHNLHLHAVSRRDCDSRLKVCSEKANSSSSWDSSSTCSRDVGSTCFNIIQNPCFPLIPEEECVERFWYGWRKSYRPVSVTVIHHPIHHECETDDLNEEEEEGEEEEEESKPSIPTQVGPIVTPTDPGKGTIPGAPDSAAPITIWRSESPIGKSQGNKVTKKVKKKKENEKDKEEEMTDEKAKLKKKAKKGKLMKKKSPMKSESSPADLSHSLSPRELARMSESSPESRRDLENEDSYHNRRQEEPSSEDIMESSSPRKREKSTTQAKKNGTKTSSQAKKVTKRKSPPVSNPNLS</sequence>
<evidence type="ECO:0000259" key="2">
    <source>
        <dbReference type="Pfam" id="PF05826"/>
    </source>
</evidence>
<dbReference type="SUPFAM" id="SSF48619">
    <property type="entry name" value="Phospholipase A2, PLA2"/>
    <property type="match status" value="1"/>
</dbReference>
<feature type="compositionally biased region" description="Acidic residues" evidence="1">
    <location>
        <begin position="162"/>
        <end position="179"/>
    </location>
</feature>
<accession>A0A091D4Y9</accession>
<keyword evidence="4" id="KW-1185">Reference proteome</keyword>
<dbReference type="GO" id="GO:0006644">
    <property type="term" value="P:phospholipid metabolic process"/>
    <property type="evidence" value="ECO:0007669"/>
    <property type="project" value="InterPro"/>
</dbReference>
<dbReference type="PANTHER" id="PTHR12253">
    <property type="entry name" value="RH14732P"/>
    <property type="match status" value="1"/>
</dbReference>
<evidence type="ECO:0000256" key="1">
    <source>
        <dbReference type="SAM" id="MobiDB-lite"/>
    </source>
</evidence>
<dbReference type="Gene3D" id="1.20.90.10">
    <property type="entry name" value="Phospholipase A2 domain"/>
    <property type="match status" value="1"/>
</dbReference>
<feature type="compositionally biased region" description="Polar residues" evidence="1">
    <location>
        <begin position="334"/>
        <end position="349"/>
    </location>
</feature>
<dbReference type="EMBL" id="KN123351">
    <property type="protein sequence ID" value="KFO25568.1"/>
    <property type="molecule type" value="Genomic_DNA"/>
</dbReference>
<name>A0A091D4Y9_FUKDA</name>
<reference evidence="3 4" key="1">
    <citation type="submission" date="2013-11" db="EMBL/GenBank/DDBJ databases">
        <title>The Damaraland mole rat (Fukomys damarensis) genome and evolution of African mole rats.</title>
        <authorList>
            <person name="Gladyshev V.N."/>
            <person name="Fang X."/>
        </authorList>
    </citation>
    <scope>NUCLEOTIDE SEQUENCE [LARGE SCALE GENOMIC DNA]</scope>
    <source>
        <tissue evidence="3">Liver</tissue>
    </source>
</reference>
<dbReference type="eggNOG" id="ENOG502QTYI">
    <property type="taxonomic scope" value="Eukaryota"/>
</dbReference>
<dbReference type="GO" id="GO:0004623">
    <property type="term" value="F:phospholipase A2 activity"/>
    <property type="evidence" value="ECO:0007669"/>
    <property type="project" value="InterPro"/>
</dbReference>